<dbReference type="Gene3D" id="2.40.50.100">
    <property type="match status" value="2"/>
</dbReference>
<dbReference type="EC" id="2.7.7.6" evidence="2"/>
<accession>A0A5J4KIG7</accession>
<keyword evidence="5" id="KW-0548">Nucleotidyltransferase</keyword>
<keyword evidence="3" id="KW-0240">DNA-directed RNA polymerase</keyword>
<protein>
    <recommendedName>
        <fullName evidence="2">DNA-directed RNA polymerase</fullName>
        <ecNumber evidence="2">2.7.7.6</ecNumber>
    </recommendedName>
</protein>
<dbReference type="Pfam" id="PF04998">
    <property type="entry name" value="RNA_pol_Rpb1_5"/>
    <property type="match status" value="1"/>
</dbReference>
<evidence type="ECO:0000256" key="3">
    <source>
        <dbReference type="ARBA" id="ARBA00022478"/>
    </source>
</evidence>
<dbReference type="Proteomes" id="UP000326912">
    <property type="component" value="Unassembled WGS sequence"/>
</dbReference>
<evidence type="ECO:0000259" key="11">
    <source>
        <dbReference type="Pfam" id="PF05000"/>
    </source>
</evidence>
<evidence type="ECO:0000256" key="4">
    <source>
        <dbReference type="ARBA" id="ARBA00022679"/>
    </source>
</evidence>
<dbReference type="GO" id="GO:0003677">
    <property type="term" value="F:DNA binding"/>
    <property type="evidence" value="ECO:0007669"/>
    <property type="project" value="InterPro"/>
</dbReference>
<dbReference type="Gene3D" id="1.10.132.30">
    <property type="match status" value="1"/>
</dbReference>
<evidence type="ECO:0000256" key="9">
    <source>
        <dbReference type="SAM" id="MobiDB-lite"/>
    </source>
</evidence>
<dbReference type="InterPro" id="IPR045867">
    <property type="entry name" value="DNA-dir_RpoC_beta_prime"/>
</dbReference>
<evidence type="ECO:0000256" key="6">
    <source>
        <dbReference type="ARBA" id="ARBA00022723"/>
    </source>
</evidence>
<gene>
    <name evidence="12" type="ORF">KDW_17150</name>
</gene>
<evidence type="ECO:0000313" key="13">
    <source>
        <dbReference type="Proteomes" id="UP000326912"/>
    </source>
</evidence>
<evidence type="ECO:0000259" key="10">
    <source>
        <dbReference type="Pfam" id="PF04998"/>
    </source>
</evidence>
<dbReference type="PANTHER" id="PTHR19376:SF54">
    <property type="entry name" value="DNA-DIRECTED RNA POLYMERASE SUBUNIT BETA"/>
    <property type="match status" value="1"/>
</dbReference>
<feature type="domain" description="RNA polymerase Rpb1" evidence="11">
    <location>
        <begin position="71"/>
        <end position="136"/>
    </location>
</feature>
<dbReference type="GO" id="GO:0003899">
    <property type="term" value="F:DNA-directed RNA polymerase activity"/>
    <property type="evidence" value="ECO:0007669"/>
    <property type="project" value="UniProtKB-EC"/>
</dbReference>
<dbReference type="CDD" id="cd02655">
    <property type="entry name" value="RNAP_beta'_C"/>
    <property type="match status" value="1"/>
</dbReference>
<dbReference type="GO" id="GO:0046872">
    <property type="term" value="F:metal ion binding"/>
    <property type="evidence" value="ECO:0007669"/>
    <property type="project" value="UniProtKB-KW"/>
</dbReference>
<sequence>MNASKNTDVPKPPTWPTKSSALVSTATKAGATFAISDVKVPSGKTEELAKADAKIAELEEQFHDGLITENEKYQQTISVWNEATDNVQKMVRSVLDPFGSIYTIAESGATKAKFQQIRQLSGMRGLMASPSGRIMDIPVRGNFREGLSVLEYFISTHGARKGLADTALRTAESGYLTRRLIDVAQDVIVTEEDCGTTEGILITEYDSKDMALENSRGRLLGRVLAEEIPELPHLEPGEELTDEDVNEIVSAGIKAVRVRSALNCLARRGICRKCYGRDLAANALARIGAAVGIVAAQSIGEPGTQLTMRTFHTGGIAGAQGDITQGLPRVEELFEARVPKDKADISEIDGVVEIIKDESTNVRTVRVVSTSIFFDEYPMPKDVEAKIVVNEHDRVQKDQIIALIAGDKGSEPMPIMARTDGEVILNEDGISIRFEEREERNYPVAASRSIVVTDGQKIQAGTPMTSGQRDPQDVLRIQGREAVQLYLTKEVQRVYRNTGVYIHDKHIEVIVRQMLRRIKVDEPGDTDMLPNDLVDRFLYADTNAHVLAEGGEPAKASTVLLGVTKASLNTDSFLAAASFQETTRVLTEAAIEAQTDHLIGLKENVIIGKLIPAGSGIAQRRRDQIARQQAAAARVAAAAPVVAGAIAGTPVGASAPLGLTLDTEDNQ</sequence>
<evidence type="ECO:0000256" key="8">
    <source>
        <dbReference type="ARBA" id="ARBA00048552"/>
    </source>
</evidence>
<evidence type="ECO:0000313" key="12">
    <source>
        <dbReference type="EMBL" id="GER87553.1"/>
    </source>
</evidence>
<organism evidence="12 13">
    <name type="scientific">Dictyobacter vulcani</name>
    <dbReference type="NCBI Taxonomy" id="2607529"/>
    <lineage>
        <taxon>Bacteria</taxon>
        <taxon>Bacillati</taxon>
        <taxon>Chloroflexota</taxon>
        <taxon>Ktedonobacteria</taxon>
        <taxon>Ktedonobacterales</taxon>
        <taxon>Dictyobacteraceae</taxon>
        <taxon>Dictyobacter</taxon>
    </lineage>
</organism>
<keyword evidence="6" id="KW-0479">Metal-binding</keyword>
<dbReference type="InterPro" id="IPR038120">
    <property type="entry name" value="Rpb1_funnel_sf"/>
</dbReference>
<reference evidence="12 13" key="1">
    <citation type="submission" date="2019-10" db="EMBL/GenBank/DDBJ databases">
        <title>Dictyobacter vulcani sp. nov., within the class Ktedonobacteria, isolated from soil of volcanic Mt. Zao.</title>
        <authorList>
            <person name="Zheng Y."/>
            <person name="Wang C.M."/>
            <person name="Sakai Y."/>
            <person name="Abe K."/>
            <person name="Yokota A."/>
            <person name="Yabe S."/>
        </authorList>
    </citation>
    <scope>NUCLEOTIDE SEQUENCE [LARGE SCALE GENOMIC DNA]</scope>
    <source>
        <strain evidence="12 13">W12</strain>
    </source>
</reference>
<dbReference type="Gene3D" id="1.10.150.390">
    <property type="match status" value="1"/>
</dbReference>
<evidence type="ECO:0000256" key="5">
    <source>
        <dbReference type="ARBA" id="ARBA00022695"/>
    </source>
</evidence>
<proteinExistence type="predicted"/>
<feature type="domain" description="RNA polymerase Rpb1" evidence="10">
    <location>
        <begin position="146"/>
        <end position="568"/>
    </location>
</feature>
<keyword evidence="4" id="KW-0808">Transferase</keyword>
<dbReference type="EMBL" id="BKZW01000001">
    <property type="protein sequence ID" value="GER87553.1"/>
    <property type="molecule type" value="Genomic_DNA"/>
</dbReference>
<evidence type="ECO:0000256" key="2">
    <source>
        <dbReference type="ARBA" id="ARBA00012418"/>
    </source>
</evidence>
<name>A0A5J4KIG7_9CHLR</name>
<evidence type="ECO:0000256" key="1">
    <source>
        <dbReference type="ARBA" id="ARBA00004026"/>
    </source>
</evidence>
<dbReference type="GO" id="GO:0006351">
    <property type="term" value="P:DNA-templated transcription"/>
    <property type="evidence" value="ECO:0007669"/>
    <property type="project" value="InterPro"/>
</dbReference>
<evidence type="ECO:0000256" key="7">
    <source>
        <dbReference type="ARBA" id="ARBA00023163"/>
    </source>
</evidence>
<dbReference type="AlphaFoldDB" id="A0A5J4KIG7"/>
<comment type="function">
    <text evidence="1">DNA-dependent RNA polymerase catalyzes the transcription of DNA into RNA using the four ribonucleoside triphosphates as substrates.</text>
</comment>
<feature type="region of interest" description="Disordered" evidence="9">
    <location>
        <begin position="1"/>
        <end position="21"/>
    </location>
</feature>
<keyword evidence="7" id="KW-0804">Transcription</keyword>
<comment type="caution">
    <text evidence="12">The sequence shown here is derived from an EMBL/GenBank/DDBJ whole genome shotgun (WGS) entry which is preliminary data.</text>
</comment>
<dbReference type="PANTHER" id="PTHR19376">
    <property type="entry name" value="DNA-DIRECTED RNA POLYMERASE"/>
    <property type="match status" value="1"/>
</dbReference>
<dbReference type="InterPro" id="IPR007081">
    <property type="entry name" value="RNA_pol_Rpb1_5"/>
</dbReference>
<dbReference type="Pfam" id="PF05000">
    <property type="entry name" value="RNA_pol_Rpb1_4"/>
    <property type="match status" value="1"/>
</dbReference>
<dbReference type="InterPro" id="IPR007083">
    <property type="entry name" value="RNA_pol_Rpb1_4"/>
</dbReference>
<dbReference type="Gene3D" id="1.10.1790.20">
    <property type="match status" value="2"/>
</dbReference>
<comment type="catalytic activity">
    <reaction evidence="8">
        <text>RNA(n) + a ribonucleoside 5'-triphosphate = RNA(n+1) + diphosphate</text>
        <dbReference type="Rhea" id="RHEA:21248"/>
        <dbReference type="Rhea" id="RHEA-COMP:14527"/>
        <dbReference type="Rhea" id="RHEA-COMP:17342"/>
        <dbReference type="ChEBI" id="CHEBI:33019"/>
        <dbReference type="ChEBI" id="CHEBI:61557"/>
        <dbReference type="ChEBI" id="CHEBI:140395"/>
        <dbReference type="EC" id="2.7.7.6"/>
    </reaction>
</comment>
<dbReference type="SUPFAM" id="SSF64484">
    <property type="entry name" value="beta and beta-prime subunits of DNA dependent RNA-polymerase"/>
    <property type="match status" value="1"/>
</dbReference>
<dbReference type="GO" id="GO:0000428">
    <property type="term" value="C:DNA-directed RNA polymerase complex"/>
    <property type="evidence" value="ECO:0007669"/>
    <property type="project" value="UniProtKB-KW"/>
</dbReference>
<keyword evidence="13" id="KW-1185">Reference proteome</keyword>